<feature type="domain" description="SDH C-terminal" evidence="11">
    <location>
        <begin position="245"/>
        <end position="275"/>
    </location>
</feature>
<dbReference type="InterPro" id="IPR041121">
    <property type="entry name" value="SDH_C"/>
</dbReference>
<feature type="binding site" evidence="8">
    <location>
        <position position="97"/>
    </location>
    <ligand>
        <name>shikimate</name>
        <dbReference type="ChEBI" id="CHEBI:36208"/>
    </ligand>
</feature>
<feature type="binding site" evidence="8">
    <location>
        <begin position="136"/>
        <end position="140"/>
    </location>
    <ligand>
        <name>NADP(+)</name>
        <dbReference type="ChEBI" id="CHEBI:58349"/>
    </ligand>
</feature>
<reference evidence="12 13" key="1">
    <citation type="journal article" date="2016" name="Nat. Commun.">
        <title>Thousands of microbial genomes shed light on interconnected biogeochemical processes in an aquifer system.</title>
        <authorList>
            <person name="Anantharaman K."/>
            <person name="Brown C.T."/>
            <person name="Hug L.A."/>
            <person name="Sharon I."/>
            <person name="Castelle C.J."/>
            <person name="Probst A.J."/>
            <person name="Thomas B.C."/>
            <person name="Singh A."/>
            <person name="Wilkins M.J."/>
            <person name="Karaoz U."/>
            <person name="Brodie E.L."/>
            <person name="Williams K.H."/>
            <person name="Hubbard S.S."/>
            <person name="Banfield J.F."/>
        </authorList>
    </citation>
    <scope>NUCLEOTIDE SEQUENCE [LARGE SCALE GENOMIC DNA]</scope>
</reference>
<feature type="binding site" evidence="8">
    <location>
        <begin position="160"/>
        <end position="165"/>
    </location>
    <ligand>
        <name>NADP(+)</name>
        <dbReference type="ChEBI" id="CHEBI:58349"/>
    </ligand>
</feature>
<comment type="pathway">
    <text evidence="1 8">Metabolic intermediate biosynthesis; chorismate biosynthesis; chorismate from D-erythrose 4-phosphate and phosphoenolpyruvate: step 4/7.</text>
</comment>
<evidence type="ECO:0000313" key="13">
    <source>
        <dbReference type="Proteomes" id="UP000177583"/>
    </source>
</evidence>
<evidence type="ECO:0000259" key="10">
    <source>
        <dbReference type="Pfam" id="PF08501"/>
    </source>
</evidence>
<feature type="binding site" evidence="8">
    <location>
        <position position="245"/>
    </location>
    <ligand>
        <name>NADP(+)</name>
        <dbReference type="ChEBI" id="CHEBI:58349"/>
    </ligand>
</feature>
<dbReference type="GO" id="GO:0019632">
    <property type="term" value="P:shikimate metabolic process"/>
    <property type="evidence" value="ECO:0007669"/>
    <property type="project" value="InterPro"/>
</dbReference>
<dbReference type="AlphaFoldDB" id="A0A1F6GRV9"/>
<feature type="binding site" evidence="8">
    <location>
        <position position="224"/>
    </location>
    <ligand>
        <name>shikimate</name>
        <dbReference type="ChEBI" id="CHEBI:36208"/>
    </ligand>
</feature>
<comment type="caution">
    <text evidence="12">The sequence shown here is derived from an EMBL/GenBank/DDBJ whole genome shotgun (WGS) entry which is preliminary data.</text>
</comment>
<evidence type="ECO:0000256" key="2">
    <source>
        <dbReference type="ARBA" id="ARBA00012962"/>
    </source>
</evidence>
<dbReference type="InterPro" id="IPR046346">
    <property type="entry name" value="Aminoacid_DH-like_N_sf"/>
</dbReference>
<dbReference type="EMBL" id="MFNF01000042">
    <property type="protein sequence ID" value="OGH00798.1"/>
    <property type="molecule type" value="Genomic_DNA"/>
</dbReference>
<dbReference type="HAMAP" id="MF_00222">
    <property type="entry name" value="Shikimate_DH_AroE"/>
    <property type="match status" value="1"/>
</dbReference>
<dbReference type="InterPro" id="IPR006151">
    <property type="entry name" value="Shikm_DH/Glu-tRNA_Rdtase"/>
</dbReference>
<dbReference type="GO" id="GO:0050661">
    <property type="term" value="F:NADP binding"/>
    <property type="evidence" value="ECO:0007669"/>
    <property type="project" value="InterPro"/>
</dbReference>
<dbReference type="Gene3D" id="3.40.50.10860">
    <property type="entry name" value="Leucine Dehydrogenase, chain A, domain 1"/>
    <property type="match status" value="1"/>
</dbReference>
<organism evidence="12 13">
    <name type="scientific">Candidatus Lambdaproteobacteria bacterium RIFOXYD2_FULL_56_26</name>
    <dbReference type="NCBI Taxonomy" id="1817773"/>
    <lineage>
        <taxon>Bacteria</taxon>
        <taxon>Pseudomonadati</taxon>
        <taxon>Pseudomonadota</taxon>
        <taxon>Candidatus Lambdaproteobacteria</taxon>
    </lineage>
</organism>
<feature type="domain" description="Shikimate dehydrogenase substrate binding N-terminal" evidence="10">
    <location>
        <begin position="17"/>
        <end position="99"/>
    </location>
</feature>
<evidence type="ECO:0000256" key="7">
    <source>
        <dbReference type="ARBA" id="ARBA00049442"/>
    </source>
</evidence>
<feature type="binding site" evidence="8">
    <location>
        <position position="112"/>
    </location>
    <ligand>
        <name>shikimate</name>
        <dbReference type="ChEBI" id="CHEBI:36208"/>
    </ligand>
</feature>
<dbReference type="Gene3D" id="3.40.50.720">
    <property type="entry name" value="NAD(P)-binding Rossmann-like Domain"/>
    <property type="match status" value="1"/>
</dbReference>
<dbReference type="Pfam" id="PF18317">
    <property type="entry name" value="SDH_C"/>
    <property type="match status" value="1"/>
</dbReference>
<feature type="active site" description="Proton acceptor" evidence="8">
    <location>
        <position position="76"/>
    </location>
</feature>
<keyword evidence="5 8" id="KW-0560">Oxidoreductase</keyword>
<protein>
    <recommendedName>
        <fullName evidence="2 8">Shikimate dehydrogenase (NADP(+))</fullName>
        <shortName evidence="8">SDH</shortName>
        <ecNumber evidence="2 8">1.1.1.25</ecNumber>
    </recommendedName>
</protein>
<evidence type="ECO:0000256" key="4">
    <source>
        <dbReference type="ARBA" id="ARBA00022857"/>
    </source>
</evidence>
<proteinExistence type="inferred from homology"/>
<dbReference type="GO" id="GO:0004764">
    <property type="term" value="F:shikimate 3-dehydrogenase (NADP+) activity"/>
    <property type="evidence" value="ECO:0007669"/>
    <property type="project" value="UniProtKB-UniRule"/>
</dbReference>
<dbReference type="SUPFAM" id="SSF53223">
    <property type="entry name" value="Aminoacid dehydrogenase-like, N-terminal domain"/>
    <property type="match status" value="1"/>
</dbReference>
<dbReference type="Pfam" id="PF01488">
    <property type="entry name" value="Shikimate_DH"/>
    <property type="match status" value="1"/>
</dbReference>
<feature type="binding site" evidence="8">
    <location>
        <position position="222"/>
    </location>
    <ligand>
        <name>NADP(+)</name>
        <dbReference type="ChEBI" id="CHEBI:58349"/>
    </ligand>
</feature>
<dbReference type="InterPro" id="IPR036291">
    <property type="entry name" value="NAD(P)-bd_dom_sf"/>
</dbReference>
<name>A0A1F6GRV9_9PROT</name>
<feature type="binding site" evidence="8">
    <location>
        <position position="252"/>
    </location>
    <ligand>
        <name>shikimate</name>
        <dbReference type="ChEBI" id="CHEBI:36208"/>
    </ligand>
</feature>
<dbReference type="Proteomes" id="UP000177583">
    <property type="component" value="Unassembled WGS sequence"/>
</dbReference>
<evidence type="ECO:0000313" key="12">
    <source>
        <dbReference type="EMBL" id="OGH00798.1"/>
    </source>
</evidence>
<feature type="binding site" evidence="8">
    <location>
        <begin position="25"/>
        <end position="27"/>
    </location>
    <ligand>
        <name>shikimate</name>
        <dbReference type="ChEBI" id="CHEBI:36208"/>
    </ligand>
</feature>
<feature type="binding site" evidence="8">
    <location>
        <position position="72"/>
    </location>
    <ligand>
        <name>shikimate</name>
        <dbReference type="ChEBI" id="CHEBI:36208"/>
    </ligand>
</feature>
<comment type="catalytic activity">
    <reaction evidence="7 8">
        <text>shikimate + NADP(+) = 3-dehydroshikimate + NADPH + H(+)</text>
        <dbReference type="Rhea" id="RHEA:17737"/>
        <dbReference type="ChEBI" id="CHEBI:15378"/>
        <dbReference type="ChEBI" id="CHEBI:16630"/>
        <dbReference type="ChEBI" id="CHEBI:36208"/>
        <dbReference type="ChEBI" id="CHEBI:57783"/>
        <dbReference type="ChEBI" id="CHEBI:58349"/>
        <dbReference type="EC" id="1.1.1.25"/>
    </reaction>
</comment>
<evidence type="ECO:0000256" key="6">
    <source>
        <dbReference type="ARBA" id="ARBA00023141"/>
    </source>
</evidence>
<dbReference type="GO" id="GO:0009423">
    <property type="term" value="P:chorismate biosynthetic process"/>
    <property type="evidence" value="ECO:0007669"/>
    <property type="project" value="UniProtKB-UniRule"/>
</dbReference>
<dbReference type="InterPro" id="IPR011342">
    <property type="entry name" value="Shikimate_DH"/>
</dbReference>
<dbReference type="NCBIfam" id="NF001319">
    <property type="entry name" value="PRK00258.3-3"/>
    <property type="match status" value="1"/>
</dbReference>
<sequence>MTGSLSVINGKTRAYGIIGNPVSHSFSPKMHSSAFAAVGFNGVYLPFPVEEQDLPRLLEAFVLLQVQGFNVTVPYKEKIIPYLDVLTEEARTLGSVNTVWRERGLWKGHSTDGPGLVRGLLARRWKLKGKRVQLLGAGGSAKAAAFSLLKAGVSYLQISNRTLDKAEALADQLARTFGPGLVGVGLQGQFDLLVNATSLGLSSDETPLEAGELPRFGRIYDLIYNPPKTRLLREAEACGLEIENGLAMLLYQGVEAFELWTGKAAPVEVMEEALLSQLRGG</sequence>
<dbReference type="GO" id="GO:0008652">
    <property type="term" value="P:amino acid biosynthetic process"/>
    <property type="evidence" value="ECO:0007669"/>
    <property type="project" value="UniProtKB-KW"/>
</dbReference>
<dbReference type="UniPathway" id="UPA00053">
    <property type="reaction ID" value="UER00087"/>
</dbReference>
<evidence type="ECO:0000259" key="11">
    <source>
        <dbReference type="Pfam" id="PF18317"/>
    </source>
</evidence>
<dbReference type="EC" id="1.1.1.25" evidence="2 8"/>
<keyword evidence="4 8" id="KW-0521">NADP</keyword>
<dbReference type="NCBIfam" id="TIGR00507">
    <property type="entry name" value="aroE"/>
    <property type="match status" value="1"/>
</dbReference>
<dbReference type="SUPFAM" id="SSF51735">
    <property type="entry name" value="NAD(P)-binding Rossmann-fold domains"/>
    <property type="match status" value="1"/>
</dbReference>
<dbReference type="GO" id="GO:0009073">
    <property type="term" value="P:aromatic amino acid family biosynthetic process"/>
    <property type="evidence" value="ECO:0007669"/>
    <property type="project" value="UniProtKB-KW"/>
</dbReference>
<comment type="function">
    <text evidence="8">Involved in the biosynthesis of the chorismate, which leads to the biosynthesis of aromatic amino acids. Catalyzes the reversible NADPH linked reduction of 3-dehydroshikimate (DHSA) to yield shikimate (SA).</text>
</comment>
<evidence type="ECO:0000256" key="8">
    <source>
        <dbReference type="HAMAP-Rule" id="MF_00222"/>
    </source>
</evidence>
<dbReference type="PANTHER" id="PTHR21089:SF1">
    <property type="entry name" value="BIFUNCTIONAL 3-DEHYDROQUINATE DEHYDRATASE_SHIKIMATE DEHYDROGENASE, CHLOROPLASTIC"/>
    <property type="match status" value="1"/>
</dbReference>
<feature type="domain" description="Quinate/shikimate 5-dehydrogenase/glutamyl-tRNA reductase" evidence="9">
    <location>
        <begin position="126"/>
        <end position="174"/>
    </location>
</feature>
<feature type="binding site" evidence="8">
    <location>
        <position position="88"/>
    </location>
    <ligand>
        <name>NADP(+)</name>
        <dbReference type="ChEBI" id="CHEBI:58349"/>
    </ligand>
</feature>
<evidence type="ECO:0000256" key="5">
    <source>
        <dbReference type="ARBA" id="ARBA00023002"/>
    </source>
</evidence>
<evidence type="ECO:0000256" key="3">
    <source>
        <dbReference type="ARBA" id="ARBA00022605"/>
    </source>
</evidence>
<dbReference type="CDD" id="cd01065">
    <property type="entry name" value="NAD_bind_Shikimate_DH"/>
    <property type="match status" value="1"/>
</dbReference>
<dbReference type="Pfam" id="PF08501">
    <property type="entry name" value="Shikimate_dh_N"/>
    <property type="match status" value="1"/>
</dbReference>
<dbReference type="PANTHER" id="PTHR21089">
    <property type="entry name" value="SHIKIMATE DEHYDROGENASE"/>
    <property type="match status" value="1"/>
</dbReference>
<dbReference type="InterPro" id="IPR013708">
    <property type="entry name" value="Shikimate_DH-bd_N"/>
</dbReference>
<evidence type="ECO:0000256" key="1">
    <source>
        <dbReference type="ARBA" id="ARBA00004871"/>
    </source>
</evidence>
<keyword evidence="3 8" id="KW-0028">Amino-acid biosynthesis</keyword>
<comment type="similarity">
    <text evidence="8">Belongs to the shikimate dehydrogenase family.</text>
</comment>
<accession>A0A1F6GRV9</accession>
<evidence type="ECO:0000259" key="9">
    <source>
        <dbReference type="Pfam" id="PF01488"/>
    </source>
</evidence>
<dbReference type="InterPro" id="IPR022893">
    <property type="entry name" value="Shikimate_DH_fam"/>
</dbReference>
<keyword evidence="6 8" id="KW-0057">Aromatic amino acid biosynthesis</keyword>
<gene>
    <name evidence="8" type="primary">aroE</name>
    <name evidence="12" type="ORF">A2557_03750</name>
</gene>
<comment type="subunit">
    <text evidence="8">Homodimer.</text>
</comment>